<feature type="transmembrane region" description="Helical" evidence="5">
    <location>
        <begin position="83"/>
        <end position="108"/>
    </location>
</feature>
<dbReference type="Pfam" id="PF00001">
    <property type="entry name" value="7tm_1"/>
    <property type="match status" value="1"/>
</dbReference>
<keyword evidence="2 5" id="KW-0812">Transmembrane</keyword>
<protein>
    <recommendedName>
        <fullName evidence="6">G-protein coupled receptors family 1 profile domain-containing protein</fullName>
    </recommendedName>
</protein>
<dbReference type="EMBL" id="AFYH01032330">
    <property type="status" value="NOT_ANNOTATED_CDS"/>
    <property type="molecule type" value="Genomic_DNA"/>
</dbReference>
<name>H3BBT5_LATCH</name>
<feature type="transmembrane region" description="Helical" evidence="5">
    <location>
        <begin position="220"/>
        <end position="244"/>
    </location>
</feature>
<evidence type="ECO:0000256" key="2">
    <source>
        <dbReference type="ARBA" id="ARBA00022692"/>
    </source>
</evidence>
<accession>H3BBT5</accession>
<dbReference type="GO" id="GO:0005549">
    <property type="term" value="F:odorant binding"/>
    <property type="evidence" value="ECO:0007669"/>
    <property type="project" value="TreeGrafter"/>
</dbReference>
<dbReference type="GO" id="GO:0004930">
    <property type="term" value="F:G protein-coupled receptor activity"/>
    <property type="evidence" value="ECO:0007669"/>
    <property type="project" value="InterPro"/>
</dbReference>
<dbReference type="FunCoup" id="H3BBT5">
    <property type="interactions" value="531"/>
</dbReference>
<dbReference type="Gene3D" id="1.20.1070.10">
    <property type="entry name" value="Rhodopsin 7-helix transmembrane proteins"/>
    <property type="match status" value="1"/>
</dbReference>
<evidence type="ECO:0000313" key="7">
    <source>
        <dbReference type="Ensembl" id="ENSLACP00000019356.1"/>
    </source>
</evidence>
<feature type="transmembrane region" description="Helical" evidence="5">
    <location>
        <begin position="174"/>
        <end position="199"/>
    </location>
</feature>
<proteinExistence type="predicted"/>
<feature type="transmembrane region" description="Helical" evidence="5">
    <location>
        <begin position="57"/>
        <end position="77"/>
    </location>
</feature>
<feature type="transmembrane region" description="Helical" evidence="5">
    <location>
        <begin position="128"/>
        <end position="147"/>
    </location>
</feature>
<feature type="transmembrane region" description="Helical" evidence="5">
    <location>
        <begin position="12"/>
        <end position="36"/>
    </location>
</feature>
<dbReference type="PROSITE" id="PS50262">
    <property type="entry name" value="G_PROTEIN_RECEP_F1_2"/>
    <property type="match status" value="1"/>
</dbReference>
<dbReference type="GO" id="GO:0016020">
    <property type="term" value="C:membrane"/>
    <property type="evidence" value="ECO:0007669"/>
    <property type="project" value="UniProtKB-SubCell"/>
</dbReference>
<gene>
    <name evidence="7" type="primary">LOC102350612</name>
</gene>
<evidence type="ECO:0000256" key="4">
    <source>
        <dbReference type="ARBA" id="ARBA00023136"/>
    </source>
</evidence>
<reference evidence="7" key="2">
    <citation type="submission" date="2025-08" db="UniProtKB">
        <authorList>
            <consortium name="Ensembl"/>
        </authorList>
    </citation>
    <scope>IDENTIFICATION</scope>
</reference>
<reference evidence="7" key="3">
    <citation type="submission" date="2025-09" db="UniProtKB">
        <authorList>
            <consortium name="Ensembl"/>
        </authorList>
    </citation>
    <scope>IDENTIFICATION</scope>
</reference>
<dbReference type="Proteomes" id="UP000008672">
    <property type="component" value="Unassembled WGS sequence"/>
</dbReference>
<dbReference type="HOGENOM" id="CLU_067256_0_0_1"/>
<dbReference type="GeneTree" id="ENSGT01030000235043"/>
<comment type="subcellular location">
    <subcellularLocation>
        <location evidence="1">Membrane</location>
    </subcellularLocation>
</comment>
<dbReference type="GO" id="GO:0004984">
    <property type="term" value="F:olfactory receptor activity"/>
    <property type="evidence" value="ECO:0007669"/>
    <property type="project" value="TreeGrafter"/>
</dbReference>
<dbReference type="InterPro" id="IPR000276">
    <property type="entry name" value="GPCR_Rhodpsn"/>
</dbReference>
<feature type="domain" description="G-protein coupled receptors family 1 profile" evidence="6">
    <location>
        <begin position="26"/>
        <end position="279"/>
    </location>
</feature>
<dbReference type="InParanoid" id="H3BBT5"/>
<dbReference type="PANTHER" id="PTHR26451:SF1002">
    <property type="entry name" value="G-PROTEIN COUPLED RECEPTOR 148-RELATED"/>
    <property type="match status" value="1"/>
</dbReference>
<evidence type="ECO:0000259" key="6">
    <source>
        <dbReference type="PROSITE" id="PS50262"/>
    </source>
</evidence>
<dbReference type="Ensembl" id="ENSLACT00000019491.1">
    <property type="protein sequence ID" value="ENSLACP00000019356.1"/>
    <property type="gene ID" value="ENSLACG00000017025.1"/>
</dbReference>
<organism evidence="7 8">
    <name type="scientific">Latimeria chalumnae</name>
    <name type="common">Coelacanth</name>
    <dbReference type="NCBI Taxonomy" id="7897"/>
    <lineage>
        <taxon>Eukaryota</taxon>
        <taxon>Metazoa</taxon>
        <taxon>Chordata</taxon>
        <taxon>Craniata</taxon>
        <taxon>Vertebrata</taxon>
        <taxon>Euteleostomi</taxon>
        <taxon>Coelacanthiformes</taxon>
        <taxon>Coelacanthidae</taxon>
        <taxon>Latimeria</taxon>
    </lineage>
</organism>
<evidence type="ECO:0000313" key="8">
    <source>
        <dbReference type="Proteomes" id="UP000008672"/>
    </source>
</evidence>
<dbReference type="OMA" id="CYIRLYM"/>
<dbReference type="CDD" id="cd00637">
    <property type="entry name" value="7tm_classA_rhodopsin-like"/>
    <property type="match status" value="1"/>
</dbReference>
<dbReference type="eggNOG" id="KOG3656">
    <property type="taxonomic scope" value="Eukaryota"/>
</dbReference>
<keyword evidence="4 5" id="KW-0472">Membrane</keyword>
<dbReference type="AlphaFoldDB" id="H3BBT5"/>
<dbReference type="InterPro" id="IPR017452">
    <property type="entry name" value="GPCR_Rhodpsn_7TM"/>
</dbReference>
<sequence>MESTPFLQLQMFLIPLSICIVATLLTNPPILAAILLKKKLRQETRYLLLANTMLSDLVFMLLNAIIAFCNLSLWPLNRILCELAYVGISTGYISAVLTITLMVLDTYLAVRWPLHYLSLLPSSRTIKILGLIWLLAFLFPVSILILIETMDIHPLQHQKMCLILSFGHKPAGEALLTGANIFLLTGLATLSSLILYFYVKLYCITRKSGIWNRKYSRARVTLLFHSVLLLLYFGPGLIFSIELLLYRKELIGLSDRIWICITNSNVLMMLPRALSPALYGLRYREISDAVKGMLFPARVSQIGVSD</sequence>
<keyword evidence="3 5" id="KW-1133">Transmembrane helix</keyword>
<evidence type="ECO:0000256" key="1">
    <source>
        <dbReference type="ARBA" id="ARBA00004370"/>
    </source>
</evidence>
<dbReference type="SUPFAM" id="SSF81321">
    <property type="entry name" value="Family A G protein-coupled receptor-like"/>
    <property type="match status" value="1"/>
</dbReference>
<dbReference type="STRING" id="7897.ENSLACP00000019356"/>
<evidence type="ECO:0000256" key="3">
    <source>
        <dbReference type="ARBA" id="ARBA00022989"/>
    </source>
</evidence>
<reference evidence="8" key="1">
    <citation type="submission" date="2011-08" db="EMBL/GenBank/DDBJ databases">
        <title>The draft genome of Latimeria chalumnae.</title>
        <authorList>
            <person name="Di Palma F."/>
            <person name="Alfoldi J."/>
            <person name="Johnson J."/>
            <person name="Berlin A."/>
            <person name="Gnerre S."/>
            <person name="Jaffe D."/>
            <person name="MacCallum I."/>
            <person name="Young S."/>
            <person name="Walker B.J."/>
            <person name="Lander E."/>
            <person name="Lindblad-Toh K."/>
        </authorList>
    </citation>
    <scope>NUCLEOTIDE SEQUENCE [LARGE SCALE GENOMIC DNA]</scope>
    <source>
        <strain evidence="8">Wild caught</strain>
    </source>
</reference>
<dbReference type="InterPro" id="IPR052921">
    <property type="entry name" value="GPCR1_Superfamily_Member"/>
</dbReference>
<dbReference type="PANTHER" id="PTHR26451">
    <property type="entry name" value="G_PROTEIN_RECEP_F1_2 DOMAIN-CONTAINING PROTEIN"/>
    <property type="match status" value="1"/>
</dbReference>
<keyword evidence="8" id="KW-1185">Reference proteome</keyword>
<evidence type="ECO:0000256" key="5">
    <source>
        <dbReference type="SAM" id="Phobius"/>
    </source>
</evidence>